<feature type="binding site" evidence="8">
    <location>
        <position position="42"/>
    </location>
    <ligand>
        <name>FMN</name>
        <dbReference type="ChEBI" id="CHEBI:58210"/>
        <note>ligand shared between dimeric partners</note>
    </ligand>
</feature>
<organism evidence="10 11">
    <name type="scientific">Membranihabitans marinus</name>
    <dbReference type="NCBI Taxonomy" id="1227546"/>
    <lineage>
        <taxon>Bacteria</taxon>
        <taxon>Pseudomonadati</taxon>
        <taxon>Bacteroidota</taxon>
        <taxon>Saprospiria</taxon>
        <taxon>Saprospirales</taxon>
        <taxon>Saprospiraceae</taxon>
        <taxon>Membranihabitans</taxon>
    </lineage>
</organism>
<feature type="binding site" description="in other chain" evidence="8">
    <location>
        <begin position="134"/>
        <end position="136"/>
    </location>
    <ligand>
        <name>FMN</name>
        <dbReference type="ChEBI" id="CHEBI:58210"/>
        <note>ligand shared between dimeric partners</note>
    </ligand>
</feature>
<sequence>MNDVLKAVSRRRAIYPDRFNNNEITQEQVRELLEAARFAPTHKLTEPWRFHVLMGDSKHSYADKIKTFVEDKTNKPEKGDRMKEKMDQSQAVIVISYQRDPRERVPEWEEIAATAMAVQNIWIHTQALGMGGYWSTGAPAVEALTRQLSLEPGEKILGLFFLGRHDHEPRQRPSKSVDEFTTWLT</sequence>
<dbReference type="InterPro" id="IPR029479">
    <property type="entry name" value="Nitroreductase"/>
</dbReference>
<evidence type="ECO:0000256" key="3">
    <source>
        <dbReference type="ARBA" id="ARBA00022643"/>
    </source>
</evidence>
<reference evidence="10" key="1">
    <citation type="submission" date="2021-06" db="EMBL/GenBank/DDBJ databases">
        <title>44 bacteria genomes isolated from Dapeng, Shenzhen.</title>
        <authorList>
            <person name="Zheng W."/>
            <person name="Yu S."/>
            <person name="Huang Y."/>
        </authorList>
    </citation>
    <scope>NUCLEOTIDE SEQUENCE</scope>
    <source>
        <strain evidence="10">DP5N28-2</strain>
    </source>
</reference>
<keyword evidence="6 7" id="KW-0520">NAD</keyword>
<dbReference type="RefSeq" id="WP_222578324.1">
    <property type="nucleotide sequence ID" value="NZ_JAHVHU010000002.1"/>
</dbReference>
<dbReference type="SUPFAM" id="SSF55469">
    <property type="entry name" value="FMN-dependent nitroreductase-like"/>
    <property type="match status" value="1"/>
</dbReference>
<dbReference type="EC" id="1.-.-.-" evidence="7"/>
<proteinExistence type="inferred from homology"/>
<evidence type="ECO:0000313" key="11">
    <source>
        <dbReference type="Proteomes" id="UP000753961"/>
    </source>
</evidence>
<dbReference type="CDD" id="cd02135">
    <property type="entry name" value="YdjA-like"/>
    <property type="match status" value="1"/>
</dbReference>
<evidence type="ECO:0000256" key="2">
    <source>
        <dbReference type="ARBA" id="ARBA00022630"/>
    </source>
</evidence>
<dbReference type="PANTHER" id="PTHR43821">
    <property type="entry name" value="NAD(P)H NITROREDUCTASE YDJA-RELATED"/>
    <property type="match status" value="1"/>
</dbReference>
<evidence type="ECO:0000256" key="8">
    <source>
        <dbReference type="PIRSR" id="PIRSR000232-1"/>
    </source>
</evidence>
<comment type="cofactor">
    <cofactor evidence="8">
        <name>FMN</name>
        <dbReference type="ChEBI" id="CHEBI:58210"/>
    </cofactor>
    <text evidence="8">Binds 1 FMN per subunit.</text>
</comment>
<dbReference type="InterPro" id="IPR026021">
    <property type="entry name" value="YdjA-like"/>
</dbReference>
<evidence type="ECO:0000256" key="7">
    <source>
        <dbReference type="PIRNR" id="PIRNR000232"/>
    </source>
</evidence>
<keyword evidence="5 7" id="KW-0560">Oxidoreductase</keyword>
<dbReference type="Proteomes" id="UP000753961">
    <property type="component" value="Unassembled WGS sequence"/>
</dbReference>
<feature type="domain" description="Nitroreductase" evidence="9">
    <location>
        <begin position="9"/>
        <end position="163"/>
    </location>
</feature>
<dbReference type="InterPro" id="IPR052530">
    <property type="entry name" value="NAD(P)H_nitroreductase"/>
</dbReference>
<dbReference type="PANTHER" id="PTHR43821:SF1">
    <property type="entry name" value="NAD(P)H NITROREDUCTASE YDJA-RELATED"/>
    <property type="match status" value="1"/>
</dbReference>
<evidence type="ECO:0000256" key="1">
    <source>
        <dbReference type="ARBA" id="ARBA00007118"/>
    </source>
</evidence>
<comment type="caution">
    <text evidence="10">The sequence shown here is derived from an EMBL/GenBank/DDBJ whole genome shotgun (WGS) entry which is preliminary data.</text>
</comment>
<evidence type="ECO:0000256" key="6">
    <source>
        <dbReference type="ARBA" id="ARBA00023027"/>
    </source>
</evidence>
<evidence type="ECO:0000259" key="9">
    <source>
        <dbReference type="Pfam" id="PF00881"/>
    </source>
</evidence>
<dbReference type="PIRSF" id="PIRSF000232">
    <property type="entry name" value="YdjA"/>
    <property type="match status" value="1"/>
</dbReference>
<keyword evidence="4 7" id="KW-0521">NADP</keyword>
<keyword evidence="2 7" id="KW-0285">Flavoprotein</keyword>
<evidence type="ECO:0000256" key="4">
    <source>
        <dbReference type="ARBA" id="ARBA00022857"/>
    </source>
</evidence>
<dbReference type="Pfam" id="PF00881">
    <property type="entry name" value="Nitroreductase"/>
    <property type="match status" value="1"/>
</dbReference>
<dbReference type="InterPro" id="IPR000415">
    <property type="entry name" value="Nitroreductase-like"/>
</dbReference>
<keyword evidence="3 7" id="KW-0288">FMN</keyword>
<dbReference type="Gene3D" id="3.40.109.10">
    <property type="entry name" value="NADH Oxidase"/>
    <property type="match status" value="1"/>
</dbReference>
<evidence type="ECO:0000313" key="10">
    <source>
        <dbReference type="EMBL" id="MBY5956804.1"/>
    </source>
</evidence>
<dbReference type="GO" id="GO:0016491">
    <property type="term" value="F:oxidoreductase activity"/>
    <property type="evidence" value="ECO:0007669"/>
    <property type="project" value="UniProtKB-UniRule"/>
</dbReference>
<evidence type="ECO:0000256" key="5">
    <source>
        <dbReference type="ARBA" id="ARBA00023002"/>
    </source>
</evidence>
<keyword evidence="11" id="KW-1185">Reference proteome</keyword>
<comment type="similarity">
    <text evidence="1 7">Belongs to the nitroreductase family.</text>
</comment>
<dbReference type="AlphaFoldDB" id="A0A953LBM4"/>
<dbReference type="EMBL" id="JAHVHU010000002">
    <property type="protein sequence ID" value="MBY5956804.1"/>
    <property type="molecule type" value="Genomic_DNA"/>
</dbReference>
<protein>
    <recommendedName>
        <fullName evidence="7">Putative NAD(P)H nitroreductase</fullName>
        <ecNumber evidence="7">1.-.-.-</ecNumber>
    </recommendedName>
</protein>
<gene>
    <name evidence="10" type="ORF">KUV50_01565</name>
</gene>
<accession>A0A953LBM4</accession>
<name>A0A953LBM4_9BACT</name>